<keyword evidence="4 9" id="KW-1003">Cell membrane</keyword>
<dbReference type="GO" id="GO:0005283">
    <property type="term" value="F:amino acid:sodium symporter activity"/>
    <property type="evidence" value="ECO:0007669"/>
    <property type="project" value="InterPro"/>
</dbReference>
<keyword evidence="3 9" id="KW-0813">Transport</keyword>
<feature type="transmembrane region" description="Helical" evidence="9">
    <location>
        <begin position="179"/>
        <end position="204"/>
    </location>
</feature>
<dbReference type="KEGG" id="hprf:HLPR_22350"/>
<feature type="transmembrane region" description="Helical" evidence="9">
    <location>
        <begin position="216"/>
        <end position="236"/>
    </location>
</feature>
<keyword evidence="6 9" id="KW-0769">Symport</keyword>
<reference evidence="10 11" key="1">
    <citation type="submission" date="2023-08" db="EMBL/GenBank/DDBJ databases">
        <title>Helicovermis profunda gen. nov., sp. nov., a novel mesophilic, fermentative bacterium within the Bacillota from a deep-sea hydrothermal vent chimney.</title>
        <authorList>
            <person name="Miyazaki U."/>
            <person name="Mizutani D."/>
            <person name="Hashimoto Y."/>
            <person name="Tame A."/>
            <person name="Sawayama S."/>
            <person name="Miyazaki J."/>
            <person name="Takai K."/>
            <person name="Nakagawa S."/>
        </authorList>
    </citation>
    <scope>NUCLEOTIDE SEQUENCE [LARGE SCALE GENOMIC DNA]</scope>
    <source>
        <strain evidence="10 11">S502</strain>
    </source>
</reference>
<dbReference type="AlphaFoldDB" id="A0AAU9E5J6"/>
<proteinExistence type="inferred from homology"/>
<dbReference type="EMBL" id="AP028654">
    <property type="protein sequence ID" value="BEP29904.1"/>
    <property type="molecule type" value="Genomic_DNA"/>
</dbReference>
<gene>
    <name evidence="10" type="ORF">HLPR_22350</name>
</gene>
<evidence type="ECO:0000256" key="4">
    <source>
        <dbReference type="ARBA" id="ARBA00022475"/>
    </source>
</evidence>
<evidence type="ECO:0000256" key="5">
    <source>
        <dbReference type="ARBA" id="ARBA00022692"/>
    </source>
</evidence>
<evidence type="ECO:0000256" key="3">
    <source>
        <dbReference type="ARBA" id="ARBA00022448"/>
    </source>
</evidence>
<keyword evidence="8 9" id="KW-0472">Membrane</keyword>
<keyword evidence="11" id="KW-1185">Reference proteome</keyword>
<feature type="transmembrane region" description="Helical" evidence="9">
    <location>
        <begin position="402"/>
        <end position="419"/>
    </location>
</feature>
<dbReference type="PANTHER" id="PTHR30330:SF3">
    <property type="entry name" value="TRANSCRIPTIONAL REGULATOR, LRP FAMILY"/>
    <property type="match status" value="1"/>
</dbReference>
<feature type="transmembrane region" description="Helical" evidence="9">
    <location>
        <begin position="148"/>
        <end position="167"/>
    </location>
</feature>
<evidence type="ECO:0000256" key="2">
    <source>
        <dbReference type="ARBA" id="ARBA00009261"/>
    </source>
</evidence>
<feature type="transmembrane region" description="Helical" evidence="9">
    <location>
        <begin position="300"/>
        <end position="322"/>
    </location>
</feature>
<feature type="transmembrane region" description="Helical" evidence="9">
    <location>
        <begin position="15"/>
        <end position="38"/>
    </location>
</feature>
<dbReference type="PRINTS" id="PR00175">
    <property type="entry name" value="NAALASMPORT"/>
</dbReference>
<protein>
    <submittedName>
        <fullName evidence="10">Sodium:alanine symporter family protein</fullName>
    </submittedName>
</protein>
<organism evidence="10 11">
    <name type="scientific">Helicovermis profundi</name>
    <dbReference type="NCBI Taxonomy" id="3065157"/>
    <lineage>
        <taxon>Bacteria</taxon>
        <taxon>Bacillati</taxon>
        <taxon>Bacillota</taxon>
        <taxon>Clostridia</taxon>
        <taxon>Helicovermis</taxon>
    </lineage>
</organism>
<feature type="transmembrane region" description="Helical" evidence="9">
    <location>
        <begin position="425"/>
        <end position="446"/>
    </location>
</feature>
<evidence type="ECO:0000256" key="9">
    <source>
        <dbReference type="RuleBase" id="RU363064"/>
    </source>
</evidence>
<evidence type="ECO:0000256" key="1">
    <source>
        <dbReference type="ARBA" id="ARBA00004651"/>
    </source>
</evidence>
<dbReference type="InterPro" id="IPR001463">
    <property type="entry name" value="Na/Ala_symport"/>
</dbReference>
<evidence type="ECO:0000256" key="8">
    <source>
        <dbReference type="ARBA" id="ARBA00023136"/>
    </source>
</evidence>
<name>A0AAU9E5J6_9FIRM</name>
<dbReference type="RefSeq" id="WP_338535515.1">
    <property type="nucleotide sequence ID" value="NZ_AP028654.1"/>
</dbReference>
<dbReference type="PROSITE" id="PS00873">
    <property type="entry name" value="NA_ALANINE_SYMP"/>
    <property type="match status" value="1"/>
</dbReference>
<dbReference type="Proteomes" id="UP001321786">
    <property type="component" value="Chromosome"/>
</dbReference>
<comment type="similarity">
    <text evidence="2 9">Belongs to the alanine or glycine:cation symporter (AGCS) (TC 2.A.25) family.</text>
</comment>
<sequence length="463" mass="49388">MPESNIIISQIGDFVWGPVLIILLMGTGIILSFATKLIHFRKIRLSFRLLFSRDIVGDGDITPFQALMTSLAATIGTGNIAGVASAIASGGPGAVFWMWITAAVGGATKYSEALLSIKYRTKNSVGEQSGGPMYYIKLGMNDVYSGNWSWLGWIFALFGCIASFGIGNMVQSNYVAQSIFTSIGLSPIITGVIVTIAIGLVTIGGIKSIGKVTEKIVPLMMVIYVSGALIILALNYKVIPSSFSLIFKYAFSSNAVAGGFFGTVVRYGVARGLFSNEAGLGSAPIAHAAARNNNPATQGLIASLGVFLDTFLICTVTALVILSSGLIHFDPTSGLMSIAGNLSGAALATTAFDTALPGGFGGFIVAFGMIFFSFSTILGWYYYGSKCFEYLVGVKLVEVYKWLWIVLVFFGAISSFNLIMNISDIFNALMAFPNLIALLALSPVIYKTTKNFRKNPIEKKIEL</sequence>
<feature type="transmembrane region" description="Helical" evidence="9">
    <location>
        <begin position="334"/>
        <end position="352"/>
    </location>
</feature>
<evidence type="ECO:0000256" key="7">
    <source>
        <dbReference type="ARBA" id="ARBA00022989"/>
    </source>
</evidence>
<dbReference type="NCBIfam" id="TIGR00835">
    <property type="entry name" value="agcS"/>
    <property type="match status" value="1"/>
</dbReference>
<dbReference type="Gene3D" id="1.20.1740.10">
    <property type="entry name" value="Amino acid/polyamine transporter I"/>
    <property type="match status" value="1"/>
</dbReference>
<comment type="subcellular location">
    <subcellularLocation>
        <location evidence="1 9">Cell membrane</location>
        <topology evidence="1 9">Multi-pass membrane protein</topology>
    </subcellularLocation>
</comment>
<evidence type="ECO:0000313" key="11">
    <source>
        <dbReference type="Proteomes" id="UP001321786"/>
    </source>
</evidence>
<evidence type="ECO:0000256" key="6">
    <source>
        <dbReference type="ARBA" id="ARBA00022847"/>
    </source>
</evidence>
<keyword evidence="7 9" id="KW-1133">Transmembrane helix</keyword>
<keyword evidence="5 9" id="KW-0812">Transmembrane</keyword>
<dbReference type="FunFam" id="1.20.1740.10:FF:000004">
    <property type="entry name" value="Sodium:alanine symporter family protein"/>
    <property type="match status" value="1"/>
</dbReference>
<accession>A0AAU9E5J6</accession>
<dbReference type="GO" id="GO:0005886">
    <property type="term" value="C:plasma membrane"/>
    <property type="evidence" value="ECO:0007669"/>
    <property type="project" value="UniProtKB-SubCell"/>
</dbReference>
<evidence type="ECO:0000313" key="10">
    <source>
        <dbReference type="EMBL" id="BEP29904.1"/>
    </source>
</evidence>
<feature type="transmembrane region" description="Helical" evidence="9">
    <location>
        <begin position="358"/>
        <end position="382"/>
    </location>
</feature>
<dbReference type="PANTHER" id="PTHR30330">
    <property type="entry name" value="AGSS FAMILY TRANSPORTER, SODIUM-ALANINE"/>
    <property type="match status" value="1"/>
</dbReference>
<dbReference type="Pfam" id="PF01235">
    <property type="entry name" value="Na_Ala_symp"/>
    <property type="match status" value="1"/>
</dbReference>